<comment type="caution">
    <text evidence="2">The sequence shown here is derived from an EMBL/GenBank/DDBJ whole genome shotgun (WGS) entry which is preliminary data.</text>
</comment>
<dbReference type="AlphaFoldDB" id="A0A151MWF3"/>
<evidence type="ECO:0000313" key="3">
    <source>
        <dbReference type="Proteomes" id="UP000050525"/>
    </source>
</evidence>
<keyword evidence="1" id="KW-0812">Transmembrane</keyword>
<reference evidence="2 3" key="1">
    <citation type="journal article" date="2012" name="Genome Biol.">
        <title>Sequencing three crocodilian genomes to illuminate the evolution of archosaurs and amniotes.</title>
        <authorList>
            <person name="St John J.A."/>
            <person name="Braun E.L."/>
            <person name="Isberg S.R."/>
            <person name="Miles L.G."/>
            <person name="Chong A.Y."/>
            <person name="Gongora J."/>
            <person name="Dalzell P."/>
            <person name="Moran C."/>
            <person name="Bed'hom B."/>
            <person name="Abzhanov A."/>
            <person name="Burgess S.C."/>
            <person name="Cooksey A.M."/>
            <person name="Castoe T.A."/>
            <person name="Crawford N.G."/>
            <person name="Densmore L.D."/>
            <person name="Drew J.C."/>
            <person name="Edwards S.V."/>
            <person name="Faircloth B.C."/>
            <person name="Fujita M.K."/>
            <person name="Greenwold M.J."/>
            <person name="Hoffmann F.G."/>
            <person name="Howard J.M."/>
            <person name="Iguchi T."/>
            <person name="Janes D.E."/>
            <person name="Khan S.Y."/>
            <person name="Kohno S."/>
            <person name="de Koning A.J."/>
            <person name="Lance S.L."/>
            <person name="McCarthy F.M."/>
            <person name="McCormack J.E."/>
            <person name="Merchant M.E."/>
            <person name="Peterson D.G."/>
            <person name="Pollock D.D."/>
            <person name="Pourmand N."/>
            <person name="Raney B.J."/>
            <person name="Roessler K.A."/>
            <person name="Sanford J.R."/>
            <person name="Sawyer R.H."/>
            <person name="Schmidt C.J."/>
            <person name="Triplett E.W."/>
            <person name="Tuberville T.D."/>
            <person name="Venegas-Anaya M."/>
            <person name="Howard J.T."/>
            <person name="Jarvis E.D."/>
            <person name="Guillette L.J.Jr."/>
            <person name="Glenn T.C."/>
            <person name="Green R.E."/>
            <person name="Ray D.A."/>
        </authorList>
    </citation>
    <scope>NUCLEOTIDE SEQUENCE [LARGE SCALE GENOMIC DNA]</scope>
    <source>
        <strain evidence="2">KSC_2009_1</strain>
    </source>
</reference>
<name>A0A151MWF3_ALLMI</name>
<keyword evidence="1" id="KW-0472">Membrane</keyword>
<accession>A0A151MWF3</accession>
<evidence type="ECO:0000313" key="2">
    <source>
        <dbReference type="EMBL" id="KYO28834.1"/>
    </source>
</evidence>
<keyword evidence="1" id="KW-1133">Transmembrane helix</keyword>
<evidence type="ECO:0000256" key="1">
    <source>
        <dbReference type="SAM" id="Phobius"/>
    </source>
</evidence>
<protein>
    <submittedName>
        <fullName evidence="2">Uncharacterized protein</fullName>
    </submittedName>
</protein>
<feature type="transmembrane region" description="Helical" evidence="1">
    <location>
        <begin position="37"/>
        <end position="59"/>
    </location>
</feature>
<sequence>MARGATEKDVMIIPSSESWLSHYSGFCSTFSIKNRPWILAVTVRLVLVPWVGTSALLCLQRSSRTLLQRGRSHI</sequence>
<keyword evidence="3" id="KW-1185">Reference proteome</keyword>
<proteinExistence type="predicted"/>
<dbReference type="Proteomes" id="UP000050525">
    <property type="component" value="Unassembled WGS sequence"/>
</dbReference>
<gene>
    <name evidence="2" type="ORF">Y1Q_0009693</name>
</gene>
<organism evidence="2 3">
    <name type="scientific">Alligator mississippiensis</name>
    <name type="common">American alligator</name>
    <dbReference type="NCBI Taxonomy" id="8496"/>
    <lineage>
        <taxon>Eukaryota</taxon>
        <taxon>Metazoa</taxon>
        <taxon>Chordata</taxon>
        <taxon>Craniata</taxon>
        <taxon>Vertebrata</taxon>
        <taxon>Euteleostomi</taxon>
        <taxon>Archelosauria</taxon>
        <taxon>Archosauria</taxon>
        <taxon>Crocodylia</taxon>
        <taxon>Alligatoridae</taxon>
        <taxon>Alligatorinae</taxon>
        <taxon>Alligator</taxon>
    </lineage>
</organism>
<dbReference type="EMBL" id="AKHW03004724">
    <property type="protein sequence ID" value="KYO28834.1"/>
    <property type="molecule type" value="Genomic_DNA"/>
</dbReference>